<evidence type="ECO:0000256" key="1">
    <source>
        <dbReference type="ARBA" id="ARBA00008857"/>
    </source>
</evidence>
<organism evidence="5 6">
    <name type="scientific">Rhodovulum sulfidophilum</name>
    <name type="common">Rhodobacter sulfidophilus</name>
    <dbReference type="NCBI Taxonomy" id="35806"/>
    <lineage>
        <taxon>Bacteria</taxon>
        <taxon>Pseudomonadati</taxon>
        <taxon>Pseudomonadota</taxon>
        <taxon>Alphaproteobacteria</taxon>
        <taxon>Rhodobacterales</taxon>
        <taxon>Paracoccaceae</taxon>
        <taxon>Rhodovulum</taxon>
    </lineage>
</organism>
<dbReference type="Gene3D" id="3.30.160.390">
    <property type="entry name" value="Integrase, DNA-binding domain"/>
    <property type="match status" value="1"/>
</dbReference>
<evidence type="ECO:0000256" key="2">
    <source>
        <dbReference type="ARBA" id="ARBA00022908"/>
    </source>
</evidence>
<dbReference type="PANTHER" id="PTHR30629:SF2">
    <property type="entry name" value="PROPHAGE INTEGRASE INTS-RELATED"/>
    <property type="match status" value="1"/>
</dbReference>
<comment type="caution">
    <text evidence="5">The sequence shown here is derived from an EMBL/GenBank/DDBJ whole genome shotgun (WGS) entry which is preliminary data.</text>
</comment>
<dbReference type="EMBL" id="JAESJJ010000046">
    <property type="protein sequence ID" value="MBL3611092.1"/>
    <property type="molecule type" value="Genomic_DNA"/>
</dbReference>
<dbReference type="RefSeq" id="WP_202250572.1">
    <property type="nucleotide sequence ID" value="NZ_JAESJJ010000046.1"/>
</dbReference>
<proteinExistence type="inferred from homology"/>
<dbReference type="GO" id="GO:0003677">
    <property type="term" value="F:DNA binding"/>
    <property type="evidence" value="ECO:0007669"/>
    <property type="project" value="UniProtKB-KW"/>
</dbReference>
<name>A0ABS1RZY7_RHOSU</name>
<evidence type="ECO:0000313" key="6">
    <source>
        <dbReference type="Proteomes" id="UP000604473"/>
    </source>
</evidence>
<reference evidence="5 6" key="1">
    <citation type="submission" date="2021-01" db="EMBL/GenBank/DDBJ databases">
        <title>Draft genomes of Rhodovulum sulfidophilum.</title>
        <authorList>
            <person name="Guzman M.S."/>
        </authorList>
    </citation>
    <scope>NUCLEOTIDE SEQUENCE [LARGE SCALE GENOMIC DNA]</scope>
    <source>
        <strain evidence="5 6">AB35</strain>
    </source>
</reference>
<sequence length="102" mass="11483">MLTVREIKAAPAGRYGDAGGLSLIKTRQDSGKWNFRYSFLGTRRNMGLGSWPEVGLADARRERDRWAAVLRAGRDPITERKEERAATKAQRDKTDPTFAEMA</sequence>
<comment type="similarity">
    <text evidence="1">Belongs to the 'phage' integrase family.</text>
</comment>
<dbReference type="Proteomes" id="UP000604473">
    <property type="component" value="Unassembled WGS sequence"/>
</dbReference>
<accession>A0ABS1RZY7</accession>
<dbReference type="InterPro" id="IPR050808">
    <property type="entry name" value="Phage_Integrase"/>
</dbReference>
<keyword evidence="2" id="KW-0229">DNA integration</keyword>
<dbReference type="PANTHER" id="PTHR30629">
    <property type="entry name" value="PROPHAGE INTEGRASE"/>
    <property type="match status" value="1"/>
</dbReference>
<keyword evidence="5" id="KW-0238">DNA-binding</keyword>
<gene>
    <name evidence="5" type="ORF">JMM60_20400</name>
</gene>
<feature type="compositionally biased region" description="Basic and acidic residues" evidence="3">
    <location>
        <begin position="77"/>
        <end position="95"/>
    </location>
</feature>
<feature type="domain" description="Integrase DNA-binding" evidence="4">
    <location>
        <begin position="2"/>
        <end position="83"/>
    </location>
</feature>
<evidence type="ECO:0000259" key="4">
    <source>
        <dbReference type="Pfam" id="PF13356"/>
    </source>
</evidence>
<protein>
    <submittedName>
        <fullName evidence="5">Integrase arm-type DNA-binding domain-containing protein</fullName>
    </submittedName>
</protein>
<evidence type="ECO:0000313" key="5">
    <source>
        <dbReference type="EMBL" id="MBL3611092.1"/>
    </source>
</evidence>
<evidence type="ECO:0000256" key="3">
    <source>
        <dbReference type="SAM" id="MobiDB-lite"/>
    </source>
</evidence>
<dbReference type="InterPro" id="IPR038488">
    <property type="entry name" value="Integrase_DNA-bd_sf"/>
</dbReference>
<feature type="region of interest" description="Disordered" evidence="3">
    <location>
        <begin position="77"/>
        <end position="102"/>
    </location>
</feature>
<dbReference type="InterPro" id="IPR025166">
    <property type="entry name" value="Integrase_DNA_bind_dom"/>
</dbReference>
<dbReference type="Pfam" id="PF13356">
    <property type="entry name" value="Arm-DNA-bind_3"/>
    <property type="match status" value="1"/>
</dbReference>
<feature type="non-terminal residue" evidence="5">
    <location>
        <position position="102"/>
    </location>
</feature>
<keyword evidence="6" id="KW-1185">Reference proteome</keyword>